<keyword evidence="2" id="KW-0812">Transmembrane</keyword>
<sequence length="393" mass="43883">MCLSHELDPIIPVCILFFAHPHPYIFIMTSQPNIAPSLSDIEMAYQTLDAKLNSSILYALLHGIYTGIVATTLWIFFTHKSRPIGRQFLVTVTVLLFIVTTISLGFNWSYMISAFIDNSQNFWSTYSVFIYPKNSILLGEDITGAFSTILADSTVIWRCWIVWGGRWPVVLPPISMLISGIVCKLLNTWHWYTTGSDYVLIFVLYLSLILATTIWCTTLIIYRILTVRRASNGIGGGVGVYRHVIEVLVESSAMYSLILILDMTLEARGNLADYYVDVMAGIVRGIAPTLIVGRVAAGQARSDQSWQGSVTSSLHFGTRRFRAHDQSSVEEETLQSVGIDEVLEAERGEMVRKYTRAEFQEYSPPSTITLQNDLEALSKSVDDHNGEAVGPAD</sequence>
<feature type="transmembrane region" description="Helical" evidence="2">
    <location>
        <begin position="89"/>
        <end position="116"/>
    </location>
</feature>
<name>A0AA39PAU9_9AGAR</name>
<evidence type="ECO:0000256" key="1">
    <source>
        <dbReference type="SAM" id="MobiDB-lite"/>
    </source>
</evidence>
<accession>A0AA39PAU9</accession>
<evidence type="ECO:0000256" key="2">
    <source>
        <dbReference type="SAM" id="Phobius"/>
    </source>
</evidence>
<evidence type="ECO:0000313" key="3">
    <source>
        <dbReference type="EMBL" id="KAK0480796.1"/>
    </source>
</evidence>
<feature type="transmembrane region" description="Helical" evidence="2">
    <location>
        <begin position="198"/>
        <end position="222"/>
    </location>
</feature>
<comment type="caution">
    <text evidence="3">The sequence shown here is derived from an EMBL/GenBank/DDBJ whole genome shotgun (WGS) entry which is preliminary data.</text>
</comment>
<keyword evidence="2" id="KW-0472">Membrane</keyword>
<protein>
    <submittedName>
        <fullName evidence="3">Uncharacterized protein</fullName>
    </submittedName>
</protein>
<evidence type="ECO:0000313" key="4">
    <source>
        <dbReference type="Proteomes" id="UP001175227"/>
    </source>
</evidence>
<feature type="transmembrane region" description="Helical" evidence="2">
    <location>
        <begin position="169"/>
        <end position="192"/>
    </location>
</feature>
<reference evidence="3" key="1">
    <citation type="submission" date="2023-06" db="EMBL/GenBank/DDBJ databases">
        <authorList>
            <consortium name="Lawrence Berkeley National Laboratory"/>
            <person name="Ahrendt S."/>
            <person name="Sahu N."/>
            <person name="Indic B."/>
            <person name="Wong-Bajracharya J."/>
            <person name="Merenyi Z."/>
            <person name="Ke H.-M."/>
            <person name="Monk M."/>
            <person name="Kocsube S."/>
            <person name="Drula E."/>
            <person name="Lipzen A."/>
            <person name="Balint B."/>
            <person name="Henrissat B."/>
            <person name="Andreopoulos B."/>
            <person name="Martin F.M."/>
            <person name="Harder C.B."/>
            <person name="Rigling D."/>
            <person name="Ford K.L."/>
            <person name="Foster G.D."/>
            <person name="Pangilinan J."/>
            <person name="Papanicolaou A."/>
            <person name="Barry K."/>
            <person name="LaButti K."/>
            <person name="Viragh M."/>
            <person name="Koriabine M."/>
            <person name="Yan M."/>
            <person name="Riley R."/>
            <person name="Champramary S."/>
            <person name="Plett K.L."/>
            <person name="Tsai I.J."/>
            <person name="Slot J."/>
            <person name="Sipos G."/>
            <person name="Plett J."/>
            <person name="Nagy L.G."/>
            <person name="Grigoriev I.V."/>
        </authorList>
    </citation>
    <scope>NUCLEOTIDE SEQUENCE</scope>
    <source>
        <strain evidence="3">ICMP 16352</strain>
    </source>
</reference>
<keyword evidence="2" id="KW-1133">Transmembrane helix</keyword>
<feature type="transmembrane region" description="Helical" evidence="2">
    <location>
        <begin position="56"/>
        <end position="77"/>
    </location>
</feature>
<dbReference type="Proteomes" id="UP001175227">
    <property type="component" value="Unassembled WGS sequence"/>
</dbReference>
<proteinExistence type="predicted"/>
<organism evidence="3 4">
    <name type="scientific">Armillaria novae-zelandiae</name>
    <dbReference type="NCBI Taxonomy" id="153914"/>
    <lineage>
        <taxon>Eukaryota</taxon>
        <taxon>Fungi</taxon>
        <taxon>Dikarya</taxon>
        <taxon>Basidiomycota</taxon>
        <taxon>Agaricomycotina</taxon>
        <taxon>Agaricomycetes</taxon>
        <taxon>Agaricomycetidae</taxon>
        <taxon>Agaricales</taxon>
        <taxon>Marasmiineae</taxon>
        <taxon>Physalacriaceae</taxon>
        <taxon>Armillaria</taxon>
    </lineage>
</organism>
<gene>
    <name evidence="3" type="ORF">IW261DRAFT_1593144</name>
</gene>
<dbReference type="EMBL" id="JAUEPR010000009">
    <property type="protein sequence ID" value="KAK0480796.1"/>
    <property type="molecule type" value="Genomic_DNA"/>
</dbReference>
<keyword evidence="4" id="KW-1185">Reference proteome</keyword>
<dbReference type="AlphaFoldDB" id="A0AA39PAU9"/>
<feature type="region of interest" description="Disordered" evidence="1">
    <location>
        <begin position="374"/>
        <end position="393"/>
    </location>
</feature>